<name>A0AAD5B5S5_SILAS</name>
<reference evidence="3" key="1">
    <citation type="submission" date="2018-07" db="EMBL/GenBank/DDBJ databases">
        <title>Comparative genomics of catfishes provides insights into carnivory and benthic adaptation.</title>
        <authorList>
            <person name="Zhang Y."/>
            <person name="Wang D."/>
            <person name="Peng Z."/>
            <person name="Zheng S."/>
            <person name="Shao F."/>
            <person name="Tao W."/>
        </authorList>
    </citation>
    <scope>NUCLEOTIDE SEQUENCE</scope>
    <source>
        <strain evidence="3">Chongqing</strain>
    </source>
</reference>
<proteinExistence type="predicted"/>
<evidence type="ECO:0000256" key="1">
    <source>
        <dbReference type="SAM" id="MobiDB-lite"/>
    </source>
</evidence>
<accession>A0AAD5B5S5</accession>
<keyword evidence="2" id="KW-0812">Transmembrane</keyword>
<feature type="compositionally biased region" description="Acidic residues" evidence="1">
    <location>
        <begin position="216"/>
        <end position="226"/>
    </location>
</feature>
<dbReference type="Proteomes" id="UP001205998">
    <property type="component" value="Unassembled WGS sequence"/>
</dbReference>
<keyword evidence="2" id="KW-1133">Transmembrane helix</keyword>
<protein>
    <submittedName>
        <fullName evidence="3">Uncharacterized protein</fullName>
    </submittedName>
</protein>
<organism evidence="3 4">
    <name type="scientific">Silurus asotus</name>
    <name type="common">Amur catfish</name>
    <name type="synonym">Parasilurus asotus</name>
    <dbReference type="NCBI Taxonomy" id="30991"/>
    <lineage>
        <taxon>Eukaryota</taxon>
        <taxon>Metazoa</taxon>
        <taxon>Chordata</taxon>
        <taxon>Craniata</taxon>
        <taxon>Vertebrata</taxon>
        <taxon>Euteleostomi</taxon>
        <taxon>Actinopterygii</taxon>
        <taxon>Neopterygii</taxon>
        <taxon>Teleostei</taxon>
        <taxon>Ostariophysi</taxon>
        <taxon>Siluriformes</taxon>
        <taxon>Siluridae</taxon>
        <taxon>Silurus</taxon>
    </lineage>
</organism>
<feature type="transmembrane region" description="Helical" evidence="2">
    <location>
        <begin position="12"/>
        <end position="31"/>
    </location>
</feature>
<gene>
    <name evidence="3" type="ORF">C0J50_3022</name>
</gene>
<keyword evidence="2" id="KW-0472">Membrane</keyword>
<keyword evidence="4" id="KW-1185">Reference proteome</keyword>
<comment type="caution">
    <text evidence="3">The sequence shown here is derived from an EMBL/GenBank/DDBJ whole genome shotgun (WGS) entry which is preliminary data.</text>
</comment>
<feature type="compositionally biased region" description="Acidic residues" evidence="1">
    <location>
        <begin position="260"/>
        <end position="271"/>
    </location>
</feature>
<evidence type="ECO:0000256" key="2">
    <source>
        <dbReference type="SAM" id="Phobius"/>
    </source>
</evidence>
<dbReference type="AlphaFoldDB" id="A0AAD5B5S5"/>
<evidence type="ECO:0000313" key="4">
    <source>
        <dbReference type="Proteomes" id="UP001205998"/>
    </source>
</evidence>
<feature type="region of interest" description="Disordered" evidence="1">
    <location>
        <begin position="212"/>
        <end position="279"/>
    </location>
</feature>
<dbReference type="EMBL" id="MU545793">
    <property type="protein sequence ID" value="KAI5628532.1"/>
    <property type="molecule type" value="Genomic_DNA"/>
</dbReference>
<sequence length="279" mass="31779">MKVVRDTNKGIWVFLCLLVLVIAVITVIVRLRASTRIMFFRIPPPFVLSSFNAPYKVRIFSWPSVESLHHVSLDSNTCEDVPLNEEVDQEKEDEEVVYEGHRRCGEIIEERNSSFPSSPEFYTPDAAIETLEELFKTPDLITLHCEETALQNPSGILTAHVSPPPVHDMDNNDSALLGHKNEDELRQEKEVEDMDDMDHVNFFSVTLGGHISEQQNESEEEEDIETGNDVKPLCMLGPPEPAMNFQPTYSEPTDKHISYSEDEEDEAEEEAFSGYMMRS</sequence>
<evidence type="ECO:0000313" key="3">
    <source>
        <dbReference type="EMBL" id="KAI5628532.1"/>
    </source>
</evidence>